<feature type="domain" description="UspA" evidence="2">
    <location>
        <begin position="173"/>
        <end position="305"/>
    </location>
</feature>
<feature type="compositionally biased region" description="Basic and acidic residues" evidence="1">
    <location>
        <begin position="1"/>
        <end position="10"/>
    </location>
</feature>
<name>A0A3S4ATJ1_9PEZI</name>
<gene>
    <name evidence="3" type="ORF">TT172_LOCUS5022</name>
</gene>
<feature type="compositionally biased region" description="Acidic residues" evidence="1">
    <location>
        <begin position="416"/>
        <end position="430"/>
    </location>
</feature>
<accession>A0A3S4ATJ1</accession>
<organism evidence="3 4">
    <name type="scientific">Thermothielavioides terrestris</name>
    <dbReference type="NCBI Taxonomy" id="2587410"/>
    <lineage>
        <taxon>Eukaryota</taxon>
        <taxon>Fungi</taxon>
        <taxon>Dikarya</taxon>
        <taxon>Ascomycota</taxon>
        <taxon>Pezizomycotina</taxon>
        <taxon>Sordariomycetes</taxon>
        <taxon>Sordariomycetidae</taxon>
        <taxon>Sordariales</taxon>
        <taxon>Chaetomiaceae</taxon>
        <taxon>Thermothielavioides</taxon>
    </lineage>
</organism>
<dbReference type="Pfam" id="PF00582">
    <property type="entry name" value="Usp"/>
    <property type="match status" value="1"/>
</dbReference>
<feature type="region of interest" description="Disordered" evidence="1">
    <location>
        <begin position="1"/>
        <end position="135"/>
    </location>
</feature>
<protein>
    <submittedName>
        <fullName evidence="3">6aa8dcba-5dee-4d47-a70b-f99581334f9e</fullName>
    </submittedName>
</protein>
<sequence>MAKNDSDDAARLTSSPAPVRSPDSDVSPGTIVPPQSADYFSAEPDVNGDRRLDGASPPFATASSTTTLTSISEECQADISRQSSADSGPRPSPGPRNSGASVTFRPPRDPSLPQGHPRKTDNRRLRASSPSPVRFRQHVGFDNLPVGEATKNNPSSFTLQARHQGYHPSRRSRTFMIGVDEHTYSDYALVWLLNNMVDDGDEVVCVRVLESPLRPDKNYQEEAKKLLVAIQAKNELNKAISIVLEYSVGKLHDTFQQLLGIYNPSMLVVGTKGRSLGGIQGLVNTRNSFSKYCLQYSPIPVVVVRPDDKRLKKKEKRSQDPSRQCYAAMLAYNSGKHEADSETSSVYEFEKSISADEEAHRVAAAIGLPARFDPTIKPYNPSDSRRRRPSPSPVASAAPDRAASLSPPPMPLPAESGDEESGDEEDEFEVEVVSGQEVAAGARQETGLERERKERLHAMEVGEAAALLKSGQAKVLGEDEDDDDESPEKAVENASRS</sequence>
<feature type="compositionally biased region" description="Low complexity" evidence="1">
    <location>
        <begin position="83"/>
        <end position="101"/>
    </location>
</feature>
<proteinExistence type="predicted"/>
<feature type="compositionally biased region" description="Low complexity" evidence="1">
    <location>
        <begin position="55"/>
        <end position="72"/>
    </location>
</feature>
<feature type="compositionally biased region" description="Low complexity" evidence="1">
    <location>
        <begin position="393"/>
        <end position="405"/>
    </location>
</feature>
<evidence type="ECO:0000259" key="2">
    <source>
        <dbReference type="Pfam" id="PF00582"/>
    </source>
</evidence>
<feature type="region of interest" description="Disordered" evidence="1">
    <location>
        <begin position="372"/>
        <end position="453"/>
    </location>
</feature>
<dbReference type="PANTHER" id="PTHR47815:SF1">
    <property type="entry name" value="UNIVERSAL STRESS PROTEIN A FAMILY PROTEIN C25B2.10"/>
    <property type="match status" value="1"/>
</dbReference>
<dbReference type="InterPro" id="IPR006016">
    <property type="entry name" value="UspA"/>
</dbReference>
<dbReference type="CDD" id="cd23659">
    <property type="entry name" value="USP_At3g01520-like"/>
    <property type="match status" value="1"/>
</dbReference>
<evidence type="ECO:0000313" key="4">
    <source>
        <dbReference type="Proteomes" id="UP000289323"/>
    </source>
</evidence>
<dbReference type="SUPFAM" id="SSF52402">
    <property type="entry name" value="Adenine nucleotide alpha hydrolases-like"/>
    <property type="match status" value="1"/>
</dbReference>
<feature type="region of interest" description="Disordered" evidence="1">
    <location>
        <begin position="469"/>
        <end position="497"/>
    </location>
</feature>
<dbReference type="InterPro" id="IPR014729">
    <property type="entry name" value="Rossmann-like_a/b/a_fold"/>
</dbReference>
<dbReference type="Gene3D" id="3.40.50.620">
    <property type="entry name" value="HUPs"/>
    <property type="match status" value="1"/>
</dbReference>
<dbReference type="Proteomes" id="UP000289323">
    <property type="component" value="Unassembled WGS sequence"/>
</dbReference>
<dbReference type="PANTHER" id="PTHR47815">
    <property type="entry name" value="UNIVERSAL STRESS PROTEIN A FAMILY PROTEIN C25B2.10"/>
    <property type="match status" value="1"/>
</dbReference>
<dbReference type="EMBL" id="OUUZ01000009">
    <property type="protein sequence ID" value="SPQ22603.1"/>
    <property type="molecule type" value="Genomic_DNA"/>
</dbReference>
<dbReference type="AlphaFoldDB" id="A0A3S4ATJ1"/>
<evidence type="ECO:0000256" key="1">
    <source>
        <dbReference type="SAM" id="MobiDB-lite"/>
    </source>
</evidence>
<evidence type="ECO:0000313" key="3">
    <source>
        <dbReference type="EMBL" id="SPQ22603.1"/>
    </source>
</evidence>
<reference evidence="3 4" key="1">
    <citation type="submission" date="2018-04" db="EMBL/GenBank/DDBJ databases">
        <authorList>
            <person name="Huttner S."/>
            <person name="Dainat J."/>
        </authorList>
    </citation>
    <scope>NUCLEOTIDE SEQUENCE [LARGE SCALE GENOMIC DNA]</scope>
</reference>